<gene>
    <name evidence="2" type="ORF">Tci_388620</name>
</gene>
<feature type="region of interest" description="Disordered" evidence="1">
    <location>
        <begin position="248"/>
        <end position="304"/>
    </location>
</feature>
<dbReference type="AlphaFoldDB" id="A0A699HFS4"/>
<evidence type="ECO:0000256" key="1">
    <source>
        <dbReference type="SAM" id="MobiDB-lite"/>
    </source>
</evidence>
<proteinExistence type="predicted"/>
<comment type="caution">
    <text evidence="2">The sequence shown here is derived from an EMBL/GenBank/DDBJ whole genome shotgun (WGS) entry which is preliminary data.</text>
</comment>
<organism evidence="2">
    <name type="scientific">Tanacetum cinerariifolium</name>
    <name type="common">Dalmatian daisy</name>
    <name type="synonym">Chrysanthemum cinerariifolium</name>
    <dbReference type="NCBI Taxonomy" id="118510"/>
    <lineage>
        <taxon>Eukaryota</taxon>
        <taxon>Viridiplantae</taxon>
        <taxon>Streptophyta</taxon>
        <taxon>Embryophyta</taxon>
        <taxon>Tracheophyta</taxon>
        <taxon>Spermatophyta</taxon>
        <taxon>Magnoliopsida</taxon>
        <taxon>eudicotyledons</taxon>
        <taxon>Gunneridae</taxon>
        <taxon>Pentapetalae</taxon>
        <taxon>asterids</taxon>
        <taxon>campanulids</taxon>
        <taxon>Asterales</taxon>
        <taxon>Asteraceae</taxon>
        <taxon>Asteroideae</taxon>
        <taxon>Anthemideae</taxon>
        <taxon>Anthemidinae</taxon>
        <taxon>Tanacetum</taxon>
    </lineage>
</organism>
<feature type="compositionally biased region" description="Polar residues" evidence="1">
    <location>
        <begin position="282"/>
        <end position="300"/>
    </location>
</feature>
<name>A0A699HFS4_TANCI</name>
<protein>
    <recommendedName>
        <fullName evidence="3">Retrovirus-related Pol polyprotein from transposon TNT 1-94</fullName>
    </recommendedName>
</protein>
<feature type="region of interest" description="Disordered" evidence="1">
    <location>
        <begin position="343"/>
        <end position="365"/>
    </location>
</feature>
<evidence type="ECO:0000313" key="2">
    <source>
        <dbReference type="EMBL" id="GEY16646.1"/>
    </source>
</evidence>
<sequence>MAAIEVPQTLKYRGGQLNAAPVIEVENFTNWKKRFMCHIIDDQMNYVINCLTTKSTWDDLILYHEGPPDVKESRVMDLKLCYNTFKFKEDSPDDEEHTRSSHEYLNDLEEEYQARALLAKSKRFFKKDITFNSQLRMQDIKQTYGIPPYKESLEVSAKGTLKKSLLPPRWKLLMAQIIQCLGGKTRGFDQITNKDAIILYCLANGVNIDYAMIFWEDIINKLKKKNREKVVPYTRFFIPSNDAEDEGWPVAFKAPKPSSNAERVPQGTKPEAKPRHKKHSTSKQPPMSSNEVTKGGSSKAPTGFKTVHLKRKKESNSAMDSNPSQTLASTPVVVEIRKEDLQATGGPTSLGVTSEARTDPQLSSGMSSFNLNEPIYSTSFIIHSKSASGNDALAISTAKSDPRIYALNKTKYVSDGLETILTTPKTRTSNAAKTSEEIKFRAIKLEDLAKLVPNIKVDFKDIDSREDDLIIVVDDSEEDEEEKNT</sequence>
<reference evidence="2" key="1">
    <citation type="journal article" date="2019" name="Sci. Rep.">
        <title>Draft genome of Tanacetum cinerariifolium, the natural source of mosquito coil.</title>
        <authorList>
            <person name="Yamashiro T."/>
            <person name="Shiraishi A."/>
            <person name="Satake H."/>
            <person name="Nakayama K."/>
        </authorList>
    </citation>
    <scope>NUCLEOTIDE SEQUENCE</scope>
</reference>
<accession>A0A699HFS4</accession>
<evidence type="ECO:0008006" key="3">
    <source>
        <dbReference type="Google" id="ProtNLM"/>
    </source>
</evidence>
<dbReference type="EMBL" id="BKCJ010156841">
    <property type="protein sequence ID" value="GEY16646.1"/>
    <property type="molecule type" value="Genomic_DNA"/>
</dbReference>